<comment type="similarity">
    <text evidence="6">Belongs to the methyltransferase superfamily. RNA methyltransferase RsmG family.</text>
</comment>
<dbReference type="EC" id="2.1.1.-" evidence="6"/>
<reference evidence="7" key="1">
    <citation type="submission" date="2020-08" db="EMBL/GenBank/DDBJ databases">
        <title>Genome public.</title>
        <authorList>
            <person name="Liu C."/>
            <person name="Sun Q."/>
        </authorList>
    </citation>
    <scope>NUCLEOTIDE SEQUENCE</scope>
    <source>
        <strain evidence="7">NSJ-68</strain>
    </source>
</reference>
<keyword evidence="2 6" id="KW-0698">rRNA processing</keyword>
<dbReference type="Pfam" id="PF02527">
    <property type="entry name" value="GidB"/>
    <property type="match status" value="1"/>
</dbReference>
<dbReference type="PANTHER" id="PTHR31760:SF0">
    <property type="entry name" value="S-ADENOSYL-L-METHIONINE-DEPENDENT METHYLTRANSFERASES SUPERFAMILY PROTEIN"/>
    <property type="match status" value="1"/>
</dbReference>
<feature type="binding site" evidence="6">
    <location>
        <position position="148"/>
    </location>
    <ligand>
        <name>S-adenosyl-L-methionine</name>
        <dbReference type="ChEBI" id="CHEBI:59789"/>
    </ligand>
</feature>
<keyword evidence="5 6" id="KW-0949">S-adenosyl-L-methionine</keyword>
<evidence type="ECO:0000256" key="2">
    <source>
        <dbReference type="ARBA" id="ARBA00022552"/>
    </source>
</evidence>
<dbReference type="HAMAP" id="MF_00074">
    <property type="entry name" value="16SrRNA_methyltr_G"/>
    <property type="match status" value="1"/>
</dbReference>
<evidence type="ECO:0000256" key="4">
    <source>
        <dbReference type="ARBA" id="ARBA00022679"/>
    </source>
</evidence>
<evidence type="ECO:0000256" key="5">
    <source>
        <dbReference type="ARBA" id="ARBA00022691"/>
    </source>
</evidence>
<comment type="function">
    <text evidence="6">Specifically methylates the N7 position of a guanine in 16S rRNA.</text>
</comment>
<evidence type="ECO:0000256" key="3">
    <source>
        <dbReference type="ARBA" id="ARBA00022603"/>
    </source>
</evidence>
<dbReference type="Proteomes" id="UP000649345">
    <property type="component" value="Unassembled WGS sequence"/>
</dbReference>
<feature type="binding site" evidence="6">
    <location>
        <begin position="129"/>
        <end position="130"/>
    </location>
    <ligand>
        <name>S-adenosyl-L-methionine</name>
        <dbReference type="ChEBI" id="CHEBI:59789"/>
    </ligand>
</feature>
<organism evidence="7 8">
    <name type="scientific">Anaerosacchariphilus hominis</name>
    <dbReference type="NCBI Taxonomy" id="2763017"/>
    <lineage>
        <taxon>Bacteria</taxon>
        <taxon>Bacillati</taxon>
        <taxon>Bacillota</taxon>
        <taxon>Clostridia</taxon>
        <taxon>Lachnospirales</taxon>
        <taxon>Lachnospiraceae</taxon>
        <taxon>Anaerosacchariphilus</taxon>
    </lineage>
</organism>
<dbReference type="FunFam" id="3.40.50.150:FF:000041">
    <property type="entry name" value="Ribosomal RNA small subunit methyltransferase G"/>
    <property type="match status" value="1"/>
</dbReference>
<evidence type="ECO:0000256" key="6">
    <source>
        <dbReference type="HAMAP-Rule" id="MF_00074"/>
    </source>
</evidence>
<dbReference type="EMBL" id="JACOOR010000010">
    <property type="protein sequence ID" value="MBC5661049.1"/>
    <property type="molecule type" value="Genomic_DNA"/>
</dbReference>
<sequence>MDRRGYIKTEFSKIQIELSDKQTAQFEQYYEMLIAKNEVMNLTAITEFEEVVQKHFIDSVMIKDLRIPIEGERWIDVGTGAGFPGVPLKIVFPQLKVTLLDSLNKRVKFLQEVVNALGLEHVEAVHGRAEEFAKKAEYREQFDCCVSRAVANLASLSEYCLPFVKVGGAFVPYKSGKIQEEIEAAGRAVEILGGTVREMKEFVLPGTDMYRCLLEIEKVKSTAKRYPRKAGMPTKEPLH</sequence>
<comment type="caution">
    <text evidence="7">The sequence shown here is derived from an EMBL/GenBank/DDBJ whole genome shotgun (WGS) entry which is preliminary data.</text>
</comment>
<dbReference type="NCBIfam" id="TIGR00138">
    <property type="entry name" value="rsmG_gidB"/>
    <property type="match status" value="1"/>
</dbReference>
<keyword evidence="4 6" id="KW-0808">Transferase</keyword>
<dbReference type="AlphaFoldDB" id="A0A923LFA6"/>
<dbReference type="GO" id="GO:0005829">
    <property type="term" value="C:cytosol"/>
    <property type="evidence" value="ECO:0007669"/>
    <property type="project" value="TreeGrafter"/>
</dbReference>
<evidence type="ECO:0000313" key="8">
    <source>
        <dbReference type="Proteomes" id="UP000649345"/>
    </source>
</evidence>
<comment type="caution">
    <text evidence="6">Lacks conserved residue(s) required for the propagation of feature annotation.</text>
</comment>
<accession>A0A923LFA6</accession>
<dbReference type="Gene3D" id="3.40.50.150">
    <property type="entry name" value="Vaccinia Virus protein VP39"/>
    <property type="match status" value="1"/>
</dbReference>
<keyword evidence="3 6" id="KW-0489">Methyltransferase</keyword>
<evidence type="ECO:0000256" key="1">
    <source>
        <dbReference type="ARBA" id="ARBA00022490"/>
    </source>
</evidence>
<evidence type="ECO:0000313" key="7">
    <source>
        <dbReference type="EMBL" id="MBC5661049.1"/>
    </source>
</evidence>
<gene>
    <name evidence="6 7" type="primary">rsmG</name>
    <name evidence="7" type="ORF">H8S44_14935</name>
</gene>
<dbReference type="GO" id="GO:0070043">
    <property type="term" value="F:rRNA (guanine-N7-)-methyltransferase activity"/>
    <property type="evidence" value="ECO:0007669"/>
    <property type="project" value="UniProtKB-UniRule"/>
</dbReference>
<protein>
    <recommendedName>
        <fullName evidence="6">Ribosomal RNA small subunit methyltransferase G</fullName>
        <ecNumber evidence="6">2.1.1.-</ecNumber>
    </recommendedName>
    <alternativeName>
        <fullName evidence="6">16S rRNA 7-methylguanosine methyltransferase</fullName>
        <shortName evidence="6">16S rRNA m7G methyltransferase</shortName>
    </alternativeName>
</protein>
<keyword evidence="8" id="KW-1185">Reference proteome</keyword>
<dbReference type="PIRSF" id="PIRSF003078">
    <property type="entry name" value="GidB"/>
    <property type="match status" value="1"/>
</dbReference>
<proteinExistence type="inferred from homology"/>
<dbReference type="PANTHER" id="PTHR31760">
    <property type="entry name" value="S-ADENOSYL-L-METHIONINE-DEPENDENT METHYLTRANSFERASES SUPERFAMILY PROTEIN"/>
    <property type="match status" value="1"/>
</dbReference>
<feature type="binding site" evidence="6">
    <location>
        <position position="78"/>
    </location>
    <ligand>
        <name>S-adenosyl-L-methionine</name>
        <dbReference type="ChEBI" id="CHEBI:59789"/>
    </ligand>
</feature>
<comment type="subcellular location">
    <subcellularLocation>
        <location evidence="6">Cytoplasm</location>
    </subcellularLocation>
</comment>
<dbReference type="CDD" id="cd02440">
    <property type="entry name" value="AdoMet_MTases"/>
    <property type="match status" value="1"/>
</dbReference>
<keyword evidence="1 6" id="KW-0963">Cytoplasm</keyword>
<dbReference type="InterPro" id="IPR003682">
    <property type="entry name" value="rRNA_ssu_MeTfrase_G"/>
</dbReference>
<dbReference type="InterPro" id="IPR029063">
    <property type="entry name" value="SAM-dependent_MTases_sf"/>
</dbReference>
<dbReference type="RefSeq" id="WP_186873989.1">
    <property type="nucleotide sequence ID" value="NZ_JACOOR010000010.1"/>
</dbReference>
<dbReference type="SUPFAM" id="SSF53335">
    <property type="entry name" value="S-adenosyl-L-methionine-dependent methyltransferases"/>
    <property type="match status" value="1"/>
</dbReference>
<feature type="binding site" evidence="6">
    <location>
        <position position="83"/>
    </location>
    <ligand>
        <name>S-adenosyl-L-methionine</name>
        <dbReference type="ChEBI" id="CHEBI:59789"/>
    </ligand>
</feature>
<name>A0A923LFA6_9FIRM</name>